<reference evidence="2 3" key="1">
    <citation type="submission" date="2009-09" db="EMBL/GenBank/DDBJ databases">
        <authorList>
            <person name="Qin X."/>
            <person name="Bachman B."/>
            <person name="Battles P."/>
            <person name="Bell A."/>
            <person name="Bess C."/>
            <person name="Bickham C."/>
            <person name="Chaboub L."/>
            <person name="Chen D."/>
            <person name="Coyle M."/>
            <person name="Deiros D.R."/>
            <person name="Dinh H."/>
            <person name="Forbes L."/>
            <person name="Fowler G."/>
            <person name="Francisco L."/>
            <person name="Fu Q."/>
            <person name="Gubbala S."/>
            <person name="Hale W."/>
            <person name="Han Y."/>
            <person name="Hemphill L."/>
            <person name="Highlander S.K."/>
            <person name="Hirani K."/>
            <person name="Hogues M."/>
            <person name="Jackson L."/>
            <person name="Jakkamsetti A."/>
            <person name="Javaid M."/>
            <person name="Jiang H."/>
            <person name="Korchina V."/>
            <person name="Kovar C."/>
            <person name="Lara F."/>
            <person name="Lee S."/>
            <person name="Mata R."/>
            <person name="Mathew T."/>
            <person name="Moen C."/>
            <person name="Morales K."/>
            <person name="Munidasa M."/>
            <person name="Nazareth L."/>
            <person name="Ngo R."/>
            <person name="Nguyen L."/>
            <person name="Okwuonu G."/>
            <person name="Ongeri F."/>
            <person name="Patil S."/>
            <person name="Petrosino J."/>
            <person name="Pham C."/>
            <person name="Pham P."/>
            <person name="Pu L.-L."/>
            <person name="Puazo M."/>
            <person name="Raj R."/>
            <person name="Reid J."/>
            <person name="Rouhana J."/>
            <person name="Saada N."/>
            <person name="Shang Y."/>
            <person name="Simmons D."/>
            <person name="Thornton R."/>
            <person name="Warren J."/>
            <person name="Weissenberger G."/>
            <person name="Zhang J."/>
            <person name="Zhang L."/>
            <person name="Zhou C."/>
            <person name="Zhu D."/>
            <person name="Muzny D."/>
            <person name="Worley K."/>
            <person name="Gibbs R."/>
        </authorList>
    </citation>
    <scope>NUCLEOTIDE SEQUENCE [LARGE SCALE GENOMIC DNA]</scope>
    <source>
        <strain evidence="2 3">DSM 13335</strain>
    </source>
</reference>
<dbReference type="RefSeq" id="WP_006728887.1">
    <property type="nucleotide sequence ID" value="NZ_AZET01000010.1"/>
</dbReference>
<feature type="transmembrane region" description="Helical" evidence="1">
    <location>
        <begin position="45"/>
        <end position="64"/>
    </location>
</feature>
<dbReference type="GeneID" id="93221141"/>
<gene>
    <name evidence="2" type="ORF">HMPREF0520_0843</name>
</gene>
<keyword evidence="1" id="KW-0472">Membrane</keyword>
<keyword evidence="1" id="KW-1133">Transmembrane helix</keyword>
<accession>C8PCM3</accession>
<protein>
    <submittedName>
        <fullName evidence="2">Uncharacterized protein</fullName>
    </submittedName>
</protein>
<evidence type="ECO:0000256" key="1">
    <source>
        <dbReference type="SAM" id="Phobius"/>
    </source>
</evidence>
<feature type="transmembrane region" description="Helical" evidence="1">
    <location>
        <begin position="155"/>
        <end position="174"/>
    </location>
</feature>
<sequence length="251" mass="29061">MSRYLLIRLKKISLMFLFPIVVELGILIYENVVKKEKANISMYNGLWYVATVAIIVFVTVYQIIKNYYLGHDSLWQIFPYSKEGLEFIDIFFYILGTIIYGCTYQYAQATASNQKFYISMYIPEKLVSLIAFYLLIMAMCVLFKNVQCPKIGEGCIIISSLIIIISQISIFWKLNQKVVNHFLLGVSDACETKHLIYINTLPYVFFGVTKRQIATLINTSYLLNGCLIILCLLFILISIKFRRMNYIDLVG</sequence>
<dbReference type="PATRIC" id="fig|525328.13.peg.334"/>
<feature type="transmembrane region" description="Helical" evidence="1">
    <location>
        <begin position="126"/>
        <end position="143"/>
    </location>
</feature>
<dbReference type="Proteomes" id="UP000004115">
    <property type="component" value="Unassembled WGS sequence"/>
</dbReference>
<evidence type="ECO:0000313" key="2">
    <source>
        <dbReference type="EMBL" id="EEW51798.1"/>
    </source>
</evidence>
<feature type="transmembrane region" description="Helical" evidence="1">
    <location>
        <begin position="85"/>
        <end position="106"/>
    </location>
</feature>
<comment type="caution">
    <text evidence="2">The sequence shown here is derived from an EMBL/GenBank/DDBJ whole genome shotgun (WGS) entry which is preliminary data.</text>
</comment>
<proteinExistence type="predicted"/>
<feature type="transmembrane region" description="Helical" evidence="1">
    <location>
        <begin position="221"/>
        <end position="239"/>
    </location>
</feature>
<dbReference type="EMBL" id="ACLN01000008">
    <property type="protein sequence ID" value="EEW51798.1"/>
    <property type="molecule type" value="Genomic_DNA"/>
</dbReference>
<feature type="transmembrane region" description="Helical" evidence="1">
    <location>
        <begin position="12"/>
        <end position="33"/>
    </location>
</feature>
<keyword evidence="1" id="KW-0812">Transmembrane</keyword>
<dbReference type="AlphaFoldDB" id="C8PCM3"/>
<dbReference type="HOGENOM" id="CLU_1106057_0_0_9"/>
<organism evidence="2 3">
    <name type="scientific">Lactobacillus iners DSM 13335</name>
    <dbReference type="NCBI Taxonomy" id="525328"/>
    <lineage>
        <taxon>Bacteria</taxon>
        <taxon>Bacillati</taxon>
        <taxon>Bacillota</taxon>
        <taxon>Bacilli</taxon>
        <taxon>Lactobacillales</taxon>
        <taxon>Lactobacillaceae</taxon>
        <taxon>Lactobacillus</taxon>
    </lineage>
</organism>
<name>C8PCM3_9LACO</name>
<keyword evidence="3" id="KW-1185">Reference proteome</keyword>
<evidence type="ECO:0000313" key="3">
    <source>
        <dbReference type="Proteomes" id="UP000004115"/>
    </source>
</evidence>